<dbReference type="Proteomes" id="UP000177230">
    <property type="component" value="Unassembled WGS sequence"/>
</dbReference>
<feature type="domain" description="Helix-hairpin-helix DNA-binding motif class 1" evidence="1">
    <location>
        <begin position="402"/>
        <end position="421"/>
    </location>
</feature>
<dbReference type="InterPro" id="IPR010994">
    <property type="entry name" value="RuvA_2-like"/>
</dbReference>
<dbReference type="PANTHER" id="PTHR21180:SF32">
    <property type="entry name" value="ENDONUCLEASE_EXONUCLEASE_PHOSPHATASE FAMILY DOMAIN-CONTAINING PROTEIN 1"/>
    <property type="match status" value="1"/>
</dbReference>
<dbReference type="Gene3D" id="1.10.150.320">
    <property type="entry name" value="Photosystem II 12 kDa extrinsic protein"/>
    <property type="match status" value="1"/>
</dbReference>
<feature type="domain" description="Helix-hairpin-helix DNA-binding motif class 1" evidence="1">
    <location>
        <begin position="372"/>
        <end position="391"/>
    </location>
</feature>
<dbReference type="SMART" id="SM00278">
    <property type="entry name" value="HhH1"/>
    <property type="match status" value="4"/>
</dbReference>
<comment type="caution">
    <text evidence="2">The sequence shown here is derived from an EMBL/GenBank/DDBJ whole genome shotgun (WGS) entry which is preliminary data.</text>
</comment>
<sequence length="426" mass="45827">MKTIIVITLIILFSPILAVASFEEIQTDARLYGLAGAGVALSDRTGSDLHNPALPALALDLSASSGSSIPFGLADLAAFSGAYARRKDKMGMGAVLATMGGRLYRENILKGAISYRLTEKAAVGASLNCYQLNIERYGSAAGMGLDLGLLGKPAEWLALGMVAANVNRPTIGQKREELSQSLSLGAALEPLDEITLLVALDGQRGWPCQIRIGQEYRYGNLLALRAGFCDRPNAASLGCGVSHKNLRLDYAVRTHTDLGLSHCLSLNYITQRMFAEPEEVRVKKASTVNIVEKIDPNSASFDELCLLPGIGPQSAADIMAFRDSIGPFKYLDDLAEVKGIGRSLLERMAPYMTLEYKPDIPPVININQASAQELATLPTIGPKTAGDIAAYRQENGPFRSPEDIMNVKGIGRRTYEEIKNLITIGP</sequence>
<gene>
    <name evidence="2" type="ORF">A2024_11840</name>
</gene>
<reference evidence="2 3" key="1">
    <citation type="journal article" date="2016" name="Nat. Commun.">
        <title>Thousands of microbial genomes shed light on interconnected biogeochemical processes in an aquifer system.</title>
        <authorList>
            <person name="Anantharaman K."/>
            <person name="Brown C.T."/>
            <person name="Hug L.A."/>
            <person name="Sharon I."/>
            <person name="Castelle C.J."/>
            <person name="Probst A.J."/>
            <person name="Thomas B.C."/>
            <person name="Singh A."/>
            <person name="Wilkins M.J."/>
            <person name="Karaoz U."/>
            <person name="Brodie E.L."/>
            <person name="Williams K.H."/>
            <person name="Hubbard S.S."/>
            <person name="Banfield J.F."/>
        </authorList>
    </citation>
    <scope>NUCLEOTIDE SEQUENCE [LARGE SCALE GENOMIC DNA]</scope>
</reference>
<dbReference type="PANTHER" id="PTHR21180">
    <property type="entry name" value="ENDONUCLEASE/EXONUCLEASE/PHOSPHATASE FAMILY DOMAIN-CONTAINING PROTEIN 1"/>
    <property type="match status" value="1"/>
</dbReference>
<evidence type="ECO:0000259" key="1">
    <source>
        <dbReference type="SMART" id="SM00278"/>
    </source>
</evidence>
<accession>A0A1F5REJ1</accession>
<dbReference type="Pfam" id="PF12836">
    <property type="entry name" value="HHH_3"/>
    <property type="match status" value="2"/>
</dbReference>
<dbReference type="GO" id="GO:0015627">
    <property type="term" value="C:type II protein secretion system complex"/>
    <property type="evidence" value="ECO:0007669"/>
    <property type="project" value="TreeGrafter"/>
</dbReference>
<dbReference type="NCBIfam" id="TIGR00426">
    <property type="entry name" value="competence protein ComEA helix-hairpin-helix repeat region"/>
    <property type="match status" value="1"/>
</dbReference>
<name>A0A1F5REJ1_9BACT</name>
<evidence type="ECO:0000313" key="3">
    <source>
        <dbReference type="Proteomes" id="UP000177230"/>
    </source>
</evidence>
<dbReference type="GO" id="GO:0003677">
    <property type="term" value="F:DNA binding"/>
    <property type="evidence" value="ECO:0007669"/>
    <property type="project" value="InterPro"/>
</dbReference>
<dbReference type="SUPFAM" id="SSF47781">
    <property type="entry name" value="RuvA domain 2-like"/>
    <property type="match status" value="2"/>
</dbReference>
<proteinExistence type="predicted"/>
<feature type="domain" description="Helix-hairpin-helix DNA-binding motif class 1" evidence="1">
    <location>
        <begin position="332"/>
        <end position="351"/>
    </location>
</feature>
<dbReference type="Gene3D" id="1.10.150.280">
    <property type="entry name" value="AF1531-like domain"/>
    <property type="match status" value="1"/>
</dbReference>
<feature type="domain" description="Helix-hairpin-helix DNA-binding motif class 1" evidence="1">
    <location>
        <begin position="302"/>
        <end position="321"/>
    </location>
</feature>
<dbReference type="GO" id="GO:0006281">
    <property type="term" value="P:DNA repair"/>
    <property type="evidence" value="ECO:0007669"/>
    <property type="project" value="InterPro"/>
</dbReference>
<dbReference type="InterPro" id="IPR003583">
    <property type="entry name" value="Hlx-hairpin-Hlx_DNA-bd_motif"/>
</dbReference>
<protein>
    <recommendedName>
        <fullName evidence="1">Helix-hairpin-helix DNA-binding motif class 1 domain-containing protein</fullName>
    </recommendedName>
</protein>
<evidence type="ECO:0000313" key="2">
    <source>
        <dbReference type="EMBL" id="OGF12910.1"/>
    </source>
</evidence>
<dbReference type="EMBL" id="MFFM01000028">
    <property type="protein sequence ID" value="OGF12910.1"/>
    <property type="molecule type" value="Genomic_DNA"/>
</dbReference>
<organism evidence="2 3">
    <name type="scientific">Candidatus Edwardsbacteria bacterium GWF2_54_11</name>
    <dbReference type="NCBI Taxonomy" id="1817851"/>
    <lineage>
        <taxon>Bacteria</taxon>
        <taxon>Candidatus Edwardsiibacteriota</taxon>
    </lineage>
</organism>
<dbReference type="AlphaFoldDB" id="A0A1F5REJ1"/>
<dbReference type="Gene3D" id="2.40.160.60">
    <property type="entry name" value="Outer membrane protein transport protein (OMPP1/FadL/TodX)"/>
    <property type="match status" value="1"/>
</dbReference>
<dbReference type="InterPro" id="IPR004509">
    <property type="entry name" value="Competence_ComEA_HhH"/>
</dbReference>
<dbReference type="InterPro" id="IPR051675">
    <property type="entry name" value="Endo/Exo/Phosphatase_dom_1"/>
</dbReference>
<dbReference type="GO" id="GO:0015628">
    <property type="term" value="P:protein secretion by the type II secretion system"/>
    <property type="evidence" value="ECO:0007669"/>
    <property type="project" value="TreeGrafter"/>
</dbReference>